<dbReference type="GO" id="GO:0005886">
    <property type="term" value="C:plasma membrane"/>
    <property type="evidence" value="ECO:0007669"/>
    <property type="project" value="TreeGrafter"/>
</dbReference>
<evidence type="ECO:0008006" key="3">
    <source>
        <dbReference type="Google" id="ProtNLM"/>
    </source>
</evidence>
<gene>
    <name evidence="1" type="ORF">RFI_09355</name>
</gene>
<dbReference type="EMBL" id="ASPP01007052">
    <property type="protein sequence ID" value="ETO27778.1"/>
    <property type="molecule type" value="Genomic_DNA"/>
</dbReference>
<name>X6NPC3_RETFI</name>
<organism evidence="1 2">
    <name type="scientific">Reticulomyxa filosa</name>
    <dbReference type="NCBI Taxonomy" id="46433"/>
    <lineage>
        <taxon>Eukaryota</taxon>
        <taxon>Sar</taxon>
        <taxon>Rhizaria</taxon>
        <taxon>Retaria</taxon>
        <taxon>Foraminifera</taxon>
        <taxon>Monothalamids</taxon>
        <taxon>Reticulomyxidae</taxon>
        <taxon>Reticulomyxa</taxon>
    </lineage>
</organism>
<protein>
    <recommendedName>
        <fullName evidence="3">Copine C-terminal domain-containing protein</fullName>
    </recommendedName>
</protein>
<dbReference type="PANTHER" id="PTHR10857:SF106">
    <property type="entry name" value="C2 DOMAIN-CONTAINING PROTEIN"/>
    <property type="match status" value="1"/>
</dbReference>
<proteinExistence type="predicted"/>
<accession>X6NPC3</accession>
<reference evidence="1 2" key="1">
    <citation type="journal article" date="2013" name="Curr. Biol.">
        <title>The Genome of the Foraminiferan Reticulomyxa filosa.</title>
        <authorList>
            <person name="Glockner G."/>
            <person name="Hulsmann N."/>
            <person name="Schleicher M."/>
            <person name="Noegel A.A."/>
            <person name="Eichinger L."/>
            <person name="Gallinger C."/>
            <person name="Pawlowski J."/>
            <person name="Sierra R."/>
            <person name="Euteneuer U."/>
            <person name="Pillet L."/>
            <person name="Moustafa A."/>
            <person name="Platzer M."/>
            <person name="Groth M."/>
            <person name="Szafranski K."/>
            <person name="Schliwa M."/>
        </authorList>
    </citation>
    <scope>NUCLEOTIDE SEQUENCE [LARGE SCALE GENOMIC DNA]</scope>
</reference>
<dbReference type="PANTHER" id="PTHR10857">
    <property type="entry name" value="COPINE"/>
    <property type="match status" value="1"/>
</dbReference>
<comment type="caution">
    <text evidence="1">The sequence shown here is derived from an EMBL/GenBank/DDBJ whole genome shotgun (WGS) entry which is preliminary data.</text>
</comment>
<dbReference type="InterPro" id="IPR045052">
    <property type="entry name" value="Copine"/>
</dbReference>
<dbReference type="OrthoDB" id="5855668at2759"/>
<dbReference type="Proteomes" id="UP000023152">
    <property type="component" value="Unassembled WGS sequence"/>
</dbReference>
<sequence length="110" mass="12530">MTSKVSWIIQKRQEDYRFEIHLVQVALSHSFLNLLACSVNMSLIVAIDFTGSNGHPLHPQNLHYLSPQCSQYQQTIRTLAILCLDMTPINTLLCVDLLSGKKKKSCLDYH</sequence>
<evidence type="ECO:0000313" key="2">
    <source>
        <dbReference type="Proteomes" id="UP000023152"/>
    </source>
</evidence>
<evidence type="ECO:0000313" key="1">
    <source>
        <dbReference type="EMBL" id="ETO27778.1"/>
    </source>
</evidence>
<dbReference type="AlphaFoldDB" id="X6NPC3"/>
<dbReference type="GO" id="GO:0071277">
    <property type="term" value="P:cellular response to calcium ion"/>
    <property type="evidence" value="ECO:0007669"/>
    <property type="project" value="TreeGrafter"/>
</dbReference>
<dbReference type="GO" id="GO:0005544">
    <property type="term" value="F:calcium-dependent phospholipid binding"/>
    <property type="evidence" value="ECO:0007669"/>
    <property type="project" value="InterPro"/>
</dbReference>
<keyword evidence="2" id="KW-1185">Reference proteome</keyword>